<dbReference type="AlphaFoldDB" id="A0AAD5NU64"/>
<gene>
    <name evidence="6" type="ORF">LWI28_026362</name>
</gene>
<reference evidence="6" key="2">
    <citation type="submission" date="2023-02" db="EMBL/GenBank/DDBJ databases">
        <authorList>
            <person name="Swenson N.G."/>
            <person name="Wegrzyn J.L."/>
            <person name="Mcevoy S.L."/>
        </authorList>
    </citation>
    <scope>NUCLEOTIDE SEQUENCE</scope>
    <source>
        <strain evidence="6">91603</strain>
        <tissue evidence="6">Leaf</tissue>
    </source>
</reference>
<dbReference type="GO" id="GO:0008270">
    <property type="term" value="F:zinc ion binding"/>
    <property type="evidence" value="ECO:0007669"/>
    <property type="project" value="UniProtKB-KW"/>
</dbReference>
<evidence type="ECO:0000256" key="1">
    <source>
        <dbReference type="ARBA" id="ARBA00022723"/>
    </source>
</evidence>
<dbReference type="Pfam" id="PF04937">
    <property type="entry name" value="DUF659"/>
    <property type="match status" value="1"/>
</dbReference>
<proteinExistence type="predicted"/>
<keyword evidence="1" id="KW-0479">Metal-binding</keyword>
<evidence type="ECO:0000256" key="2">
    <source>
        <dbReference type="ARBA" id="ARBA00022771"/>
    </source>
</evidence>
<dbReference type="InterPro" id="IPR012337">
    <property type="entry name" value="RNaseH-like_sf"/>
</dbReference>
<name>A0AAD5NU64_ACENE</name>
<dbReference type="SUPFAM" id="SSF53098">
    <property type="entry name" value="Ribonuclease H-like"/>
    <property type="match status" value="1"/>
</dbReference>
<evidence type="ECO:0000259" key="5">
    <source>
        <dbReference type="PROSITE" id="PS50808"/>
    </source>
</evidence>
<reference evidence="6" key="1">
    <citation type="journal article" date="2022" name="Plant J.">
        <title>Strategies of tolerance reflected in two North American maple genomes.</title>
        <authorList>
            <person name="McEvoy S.L."/>
            <person name="Sezen U.U."/>
            <person name="Trouern-Trend A."/>
            <person name="McMahon S.M."/>
            <person name="Schaberg P.G."/>
            <person name="Yang J."/>
            <person name="Wegrzyn J.L."/>
            <person name="Swenson N.G."/>
        </authorList>
    </citation>
    <scope>NUCLEOTIDE SEQUENCE</scope>
    <source>
        <strain evidence="6">91603</strain>
    </source>
</reference>
<feature type="domain" description="BED-type" evidence="5">
    <location>
        <begin position="3"/>
        <end position="57"/>
    </location>
</feature>
<dbReference type="PANTHER" id="PTHR32166">
    <property type="entry name" value="OSJNBA0013A04.12 PROTEIN"/>
    <property type="match status" value="1"/>
</dbReference>
<keyword evidence="2 4" id="KW-0863">Zinc-finger</keyword>
<dbReference type="PROSITE" id="PS50808">
    <property type="entry name" value="ZF_BED"/>
    <property type="match status" value="1"/>
</dbReference>
<dbReference type="EMBL" id="JAJSOW010000101">
    <property type="protein sequence ID" value="KAI9182541.1"/>
    <property type="molecule type" value="Genomic_DNA"/>
</dbReference>
<evidence type="ECO:0000256" key="4">
    <source>
        <dbReference type="PROSITE-ProRule" id="PRU00027"/>
    </source>
</evidence>
<evidence type="ECO:0000313" key="6">
    <source>
        <dbReference type="EMBL" id="KAI9182541.1"/>
    </source>
</evidence>
<dbReference type="Proteomes" id="UP001064489">
    <property type="component" value="Chromosome 4"/>
</dbReference>
<dbReference type="GO" id="GO:0003677">
    <property type="term" value="F:DNA binding"/>
    <property type="evidence" value="ECO:0007669"/>
    <property type="project" value="InterPro"/>
</dbReference>
<evidence type="ECO:0000313" key="7">
    <source>
        <dbReference type="Proteomes" id="UP001064489"/>
    </source>
</evidence>
<comment type="caution">
    <text evidence="6">The sequence shown here is derived from an EMBL/GenBank/DDBJ whole genome shotgun (WGS) entry which is preliminary data.</text>
</comment>
<protein>
    <recommendedName>
        <fullName evidence="5">BED-type domain-containing protein</fullName>
    </recommendedName>
</protein>
<organism evidence="6 7">
    <name type="scientific">Acer negundo</name>
    <name type="common">Box elder</name>
    <dbReference type="NCBI Taxonomy" id="4023"/>
    <lineage>
        <taxon>Eukaryota</taxon>
        <taxon>Viridiplantae</taxon>
        <taxon>Streptophyta</taxon>
        <taxon>Embryophyta</taxon>
        <taxon>Tracheophyta</taxon>
        <taxon>Spermatophyta</taxon>
        <taxon>Magnoliopsida</taxon>
        <taxon>eudicotyledons</taxon>
        <taxon>Gunneridae</taxon>
        <taxon>Pentapetalae</taxon>
        <taxon>rosids</taxon>
        <taxon>malvids</taxon>
        <taxon>Sapindales</taxon>
        <taxon>Sapindaceae</taxon>
        <taxon>Hippocastanoideae</taxon>
        <taxon>Acereae</taxon>
        <taxon>Acer</taxon>
    </lineage>
</organism>
<accession>A0AAD5NU64</accession>
<keyword evidence="7" id="KW-1185">Reference proteome</keyword>
<sequence>MGREKEKFWEYVEDLNGRFLCKFCEHRFSGGITRIKSHLSGLKGRDIEICMKVPEDVQFAALQAIGADHNKRAKSSRTLNNVVETESFHQPTVMGVSNKDKSVMLDRILAKFAISNQISVQLSGRAYLVDLLKSIAEFGPSYELPSYSALGSELIPDIYKEAEEYVRSVHELLITTGCTLVIYNVVRNSRLVCINTFAYTPAGVVYLKNIVVPDDGLSFRDFIDSIYCIIESLGPGNVVQCIINYTEDHIPDIITDLIDQNFFMSVQAMIHRKFPWIYLARCASHEFRLLLTLTYIAVPWIHKTTQLARVIFRYLCEHEISILPRREHARNKEYDCGLKKFAVEFFALNSILEVENELQALQLPTSEDDVAEIVDRTINSTEFWNRAKKVVRILQPLFQVLDFIDGDGSTSGYLYEAMKKAEVAIEQQCDDDDDDRVHYEAIKKVFKEWRSRVVHPIHAAAAFLNPAYFCSVNFTEDNAMQNGLHILTLLLPVEEQEDFSKQLQLYRMKIPDLFTDTAMKMLKTIHPRKWWECFGDHYRMLQKYAIRILSQTCATPSCVKFIFQPDDSIDEMRMKVIMMENSSILKSQNLELIDLDRNSGLPEYSPEYVVYKNSEEVDRPNGVDYHDLLMINNPDARLLSQSVSNADDTMLKFSNQNGKWWECFGDPCPILQKLAVRILSQPCSAPLFPKTLHFQPNGRVDELRMNTILMENFGTVKSQQSEPIHFNSEDPDYAYEDVSKFLEWNRPITRIIR</sequence>
<dbReference type="InterPro" id="IPR007021">
    <property type="entry name" value="DUF659"/>
</dbReference>
<keyword evidence="3" id="KW-0862">Zinc</keyword>
<dbReference type="InterPro" id="IPR003656">
    <property type="entry name" value="Znf_BED"/>
</dbReference>
<dbReference type="PANTHER" id="PTHR32166:SF63">
    <property type="entry name" value="HAT TRANSPOSON SUPERFAMILY PROTEIN"/>
    <property type="match status" value="1"/>
</dbReference>
<evidence type="ECO:0000256" key="3">
    <source>
        <dbReference type="ARBA" id="ARBA00022833"/>
    </source>
</evidence>